<sequence length="144" mass="16154">MKGIYVIIMNGLIILILFTSDAFGELQKLSLDSSGLLYHCSQYGVTLIIPEGAVQESATVWFGACMFSDKFKFGDYVPVTPIVWVHIDQKLDKNAELCIPHDVLFSSEVNLQQFNVLTAHDDDCSKLLNFYENYISQVQVIPGL</sequence>
<accession>A0A1X7TG78</accession>
<protein>
    <submittedName>
        <fullName evidence="1">Uncharacterized protein</fullName>
    </submittedName>
</protein>
<dbReference type="Gene3D" id="2.60.220.30">
    <property type="match status" value="1"/>
</dbReference>
<dbReference type="InParanoid" id="A0A1X7TG78"/>
<evidence type="ECO:0000313" key="1">
    <source>
        <dbReference type="EnsemblMetazoa" id="Aqu2.1.13571_001"/>
    </source>
</evidence>
<organism evidence="1">
    <name type="scientific">Amphimedon queenslandica</name>
    <name type="common">Sponge</name>
    <dbReference type="NCBI Taxonomy" id="400682"/>
    <lineage>
        <taxon>Eukaryota</taxon>
        <taxon>Metazoa</taxon>
        <taxon>Porifera</taxon>
        <taxon>Demospongiae</taxon>
        <taxon>Heteroscleromorpha</taxon>
        <taxon>Haplosclerida</taxon>
        <taxon>Niphatidae</taxon>
        <taxon>Amphimedon</taxon>
    </lineage>
</organism>
<proteinExistence type="predicted"/>
<name>A0A1X7TG78_AMPQE</name>
<reference evidence="1" key="1">
    <citation type="submission" date="2017-05" db="UniProtKB">
        <authorList>
            <consortium name="EnsemblMetazoa"/>
        </authorList>
    </citation>
    <scope>IDENTIFICATION</scope>
</reference>
<dbReference type="AlphaFoldDB" id="A0A1X7TG78"/>
<dbReference type="EnsemblMetazoa" id="Aqu2.1.13571_001">
    <property type="protein sequence ID" value="Aqu2.1.13571_001"/>
    <property type="gene ID" value="Aqu2.1.13571"/>
</dbReference>